<evidence type="ECO:0000313" key="3">
    <source>
        <dbReference type="Proteomes" id="UP000276953"/>
    </source>
</evidence>
<name>A0A432DZF3_9FLAO</name>
<dbReference type="GO" id="GO:0006508">
    <property type="term" value="P:proteolysis"/>
    <property type="evidence" value="ECO:0007669"/>
    <property type="project" value="InterPro"/>
</dbReference>
<dbReference type="SUPFAM" id="SSF52129">
    <property type="entry name" value="Caspase-like"/>
    <property type="match status" value="1"/>
</dbReference>
<gene>
    <name evidence="2" type="ORF">EJ377_03430</name>
</gene>
<dbReference type="Proteomes" id="UP000276953">
    <property type="component" value="Unassembled WGS sequence"/>
</dbReference>
<dbReference type="Pfam" id="PF01364">
    <property type="entry name" value="Peptidase_C25"/>
    <property type="match status" value="1"/>
</dbReference>
<dbReference type="AlphaFoldDB" id="A0A432DZF3"/>
<accession>A0A432DZF3</accession>
<dbReference type="InterPro" id="IPR029030">
    <property type="entry name" value="Caspase-like_dom_sf"/>
</dbReference>
<evidence type="ECO:0000313" key="2">
    <source>
        <dbReference type="EMBL" id="RTZ49549.1"/>
    </source>
</evidence>
<protein>
    <recommendedName>
        <fullName evidence="1">Gingipain domain-containing protein</fullName>
    </recommendedName>
</protein>
<dbReference type="InterPro" id="IPR001769">
    <property type="entry name" value="Gingipain"/>
</dbReference>
<comment type="caution">
    <text evidence="2">The sequence shown here is derived from an EMBL/GenBank/DDBJ whole genome shotgun (WGS) entry which is preliminary data.</text>
</comment>
<proteinExistence type="predicted"/>
<reference evidence="2 3" key="1">
    <citation type="submission" date="2018-12" db="EMBL/GenBank/DDBJ databases">
        <title>Draft Genome Sequence of Chryseobacterium arthrosphaerae strain ED882-96 Isolated from the Blood of a Patient with Liver Cirrhosis in Taiwan.</title>
        <authorList>
            <person name="Lin J.-N."/>
            <person name="Lai C.-H."/>
            <person name="Yang C.-H."/>
            <person name="Huang Y.-H."/>
        </authorList>
    </citation>
    <scope>NUCLEOTIDE SEQUENCE [LARGE SCALE GENOMIC DNA]</scope>
    <source>
        <strain evidence="2 3">ED882-96</strain>
    </source>
</reference>
<dbReference type="GO" id="GO:0008234">
    <property type="term" value="F:cysteine-type peptidase activity"/>
    <property type="evidence" value="ECO:0007669"/>
    <property type="project" value="InterPro"/>
</dbReference>
<dbReference type="Gene3D" id="3.40.50.1460">
    <property type="match status" value="1"/>
</dbReference>
<evidence type="ECO:0000259" key="1">
    <source>
        <dbReference type="Pfam" id="PF01364"/>
    </source>
</evidence>
<feature type="domain" description="Gingipain" evidence="1">
    <location>
        <begin position="4"/>
        <end position="78"/>
    </location>
</feature>
<sequence length="85" mass="9558">MDAFAAQSTSAGLRFPQVTQAISNAIGNSLYLFYFGHGGINGWAQERITSTEVQNAHNFLIYTADSVCFYHYCEFTLWDEPEPIL</sequence>
<organism evidence="2 3">
    <name type="scientific">Chryseobacterium arthrosphaerae</name>
    <dbReference type="NCBI Taxonomy" id="651561"/>
    <lineage>
        <taxon>Bacteria</taxon>
        <taxon>Pseudomonadati</taxon>
        <taxon>Bacteroidota</taxon>
        <taxon>Flavobacteriia</taxon>
        <taxon>Flavobacteriales</taxon>
        <taxon>Weeksellaceae</taxon>
        <taxon>Chryseobacterium group</taxon>
        <taxon>Chryseobacterium</taxon>
    </lineage>
</organism>
<dbReference type="EMBL" id="RYFC01000001">
    <property type="protein sequence ID" value="RTZ49549.1"/>
    <property type="molecule type" value="Genomic_DNA"/>
</dbReference>